<keyword evidence="1 3" id="KW-0489">Methyltransferase</keyword>
<evidence type="ECO:0000313" key="4">
    <source>
        <dbReference type="Proteomes" id="UP000029920"/>
    </source>
</evidence>
<dbReference type="PIRSF" id="PIRSF004553">
    <property type="entry name" value="CHP00095"/>
    <property type="match status" value="1"/>
</dbReference>
<dbReference type="RefSeq" id="WP_034554565.1">
    <property type="nucleotide sequence ID" value="NZ_JRPC02000005.1"/>
</dbReference>
<dbReference type="NCBIfam" id="TIGR00095">
    <property type="entry name" value="16S rRNA (guanine(966)-N(2))-methyltransferase RsmD"/>
    <property type="match status" value="1"/>
</dbReference>
<dbReference type="AlphaFoldDB" id="A0A4V6I6Q8"/>
<dbReference type="PANTHER" id="PTHR43542">
    <property type="entry name" value="METHYLTRANSFERASE"/>
    <property type="match status" value="1"/>
</dbReference>
<dbReference type="EC" id="2.1.1.171" evidence="3"/>
<accession>A0A4V6I6Q8</accession>
<dbReference type="InterPro" id="IPR004398">
    <property type="entry name" value="RNA_MeTrfase_RsmD"/>
</dbReference>
<proteinExistence type="predicted"/>
<evidence type="ECO:0000313" key="3">
    <source>
        <dbReference type="EMBL" id="TLE16512.1"/>
    </source>
</evidence>
<dbReference type="Pfam" id="PF03602">
    <property type="entry name" value="Cons_hypoth95"/>
    <property type="match status" value="1"/>
</dbReference>
<dbReference type="GO" id="GO:0052913">
    <property type="term" value="F:16S rRNA (guanine(966)-N(2))-methyltransferase activity"/>
    <property type="evidence" value="ECO:0007669"/>
    <property type="project" value="UniProtKB-EC"/>
</dbReference>
<name>A0A4V6I6Q8_9HELI</name>
<dbReference type="PANTHER" id="PTHR43542:SF1">
    <property type="entry name" value="METHYLTRANSFERASE"/>
    <property type="match status" value="1"/>
</dbReference>
<evidence type="ECO:0000256" key="1">
    <source>
        <dbReference type="ARBA" id="ARBA00022603"/>
    </source>
</evidence>
<gene>
    <name evidence="3" type="primary">rsmD</name>
    <name evidence="3" type="ORF">LS72_002485</name>
</gene>
<dbReference type="Gene3D" id="3.40.50.150">
    <property type="entry name" value="Vaccinia Virus protein VP39"/>
    <property type="match status" value="1"/>
</dbReference>
<protein>
    <submittedName>
        <fullName evidence="3">16S rRNA (Guanine(966)-N(2))-methyltransferase RsmD</fullName>
        <ecNumber evidence="3">2.1.1.171</ecNumber>
    </submittedName>
</protein>
<keyword evidence="2 3" id="KW-0808">Transferase</keyword>
<dbReference type="EMBL" id="JRPC02000005">
    <property type="protein sequence ID" value="TLE16512.1"/>
    <property type="molecule type" value="Genomic_DNA"/>
</dbReference>
<comment type="caution">
    <text evidence="3">The sequence shown here is derived from an EMBL/GenBank/DDBJ whole genome shotgun (WGS) entry which is preliminary data.</text>
</comment>
<evidence type="ECO:0000256" key="2">
    <source>
        <dbReference type="ARBA" id="ARBA00022679"/>
    </source>
</evidence>
<sequence length="199" mass="22714">MPKTSFKHNSLRVIGGAFKGRKLKMAPLEITRSSKNILKESFFNTLGNTIIGTNFIEFFAGSGSIGIEALSRGAKYAFFFENHKESYKVLEENLGSICQDCAYKTIFGDTFKTYKDSLKSLKSETIGYLDPPFDIRENMQGIYKRCFDLIEDLDYQIFSNVILEHISSLEIPQKIGNFTLHKTKKFGKSALSYYQNLYL</sequence>
<dbReference type="SUPFAM" id="SSF53335">
    <property type="entry name" value="S-adenosyl-L-methionine-dependent methyltransferases"/>
    <property type="match status" value="1"/>
</dbReference>
<keyword evidence="4" id="KW-1185">Reference proteome</keyword>
<reference evidence="3 4" key="1">
    <citation type="journal article" date="2014" name="Genome Announc.">
        <title>Draft genome sequences of eight enterohepatic helicobacter species isolated from both laboratory and wild rodents.</title>
        <authorList>
            <person name="Sheh A."/>
            <person name="Shen Z."/>
            <person name="Fox J.G."/>
        </authorList>
    </citation>
    <scope>NUCLEOTIDE SEQUENCE [LARGE SCALE GENOMIC DNA]</scope>
    <source>
        <strain evidence="3 4">MIT-03-7007</strain>
    </source>
</reference>
<organism evidence="3 4">
    <name type="scientific">Helicobacter apodemus</name>
    <dbReference type="NCBI Taxonomy" id="135569"/>
    <lineage>
        <taxon>Bacteria</taxon>
        <taxon>Pseudomonadati</taxon>
        <taxon>Campylobacterota</taxon>
        <taxon>Epsilonproteobacteria</taxon>
        <taxon>Campylobacterales</taxon>
        <taxon>Helicobacteraceae</taxon>
        <taxon>Helicobacter</taxon>
    </lineage>
</organism>
<dbReference type="Proteomes" id="UP000029920">
    <property type="component" value="Unassembled WGS sequence"/>
</dbReference>
<dbReference type="InterPro" id="IPR029063">
    <property type="entry name" value="SAM-dependent_MTases_sf"/>
</dbReference>